<protein>
    <submittedName>
        <fullName evidence="2">Uncharacterized protein</fullName>
    </submittedName>
</protein>
<feature type="region of interest" description="Disordered" evidence="1">
    <location>
        <begin position="322"/>
        <end position="342"/>
    </location>
</feature>
<organism evidence="2 3">
    <name type="scientific">Rohdeia mirabilis</name>
    <dbReference type="NCBI Taxonomy" id="2528008"/>
    <lineage>
        <taxon>Bacteria</taxon>
        <taxon>Pseudomonadati</taxon>
        <taxon>Planctomycetota</taxon>
        <taxon>Planctomycetia</taxon>
        <taxon>Planctomycetia incertae sedis</taxon>
        <taxon>Rohdeia</taxon>
    </lineage>
</organism>
<dbReference type="Proteomes" id="UP000319342">
    <property type="component" value="Chromosome"/>
</dbReference>
<evidence type="ECO:0000313" key="2">
    <source>
        <dbReference type="EMBL" id="QDU85284.1"/>
    </source>
</evidence>
<dbReference type="RefSeq" id="WP_145188351.1">
    <property type="nucleotide sequence ID" value="NZ_CP036290.1"/>
</dbReference>
<sequence length="379" mass="41105">MNVEKLYDLVWTFSTEIDVHEIAEKTQRLRETLQTLANQPQNAGHQQALAKARDSLVKSLKGLPSNQLPQSMVESAQEMGVWDHTGGRLARRIGRALDGNQITPSSALDALQVVLDEFDKISSALEGMRSALELFNVTTADVGEGECEIALQVPRGLVEKSAESLFEEWQEIVERLGVFSELVTGARRPFAVKSVSSSDFTVVLETVPEVGAYIAVAIERLVALYKKVLDIRKVRSELKALEGASDSTLESLGEDANRVASQGVEEVASEVLAAMEEDSACFDRSNDARANELRNELTMALRRIADRIDRGVRLEVAIGASEESGVEGEAADHGEASVRRGVSAVQCTSYPKISGEPILQLGARDNNEDDDGPVKGGAE</sequence>
<accession>A0A518D1D6</accession>
<evidence type="ECO:0000256" key="1">
    <source>
        <dbReference type="SAM" id="MobiDB-lite"/>
    </source>
</evidence>
<dbReference type="EMBL" id="CP036290">
    <property type="protein sequence ID" value="QDU85284.1"/>
    <property type="molecule type" value="Genomic_DNA"/>
</dbReference>
<evidence type="ECO:0000313" key="3">
    <source>
        <dbReference type="Proteomes" id="UP000319342"/>
    </source>
</evidence>
<dbReference type="OrthoDB" id="1550362at2"/>
<gene>
    <name evidence="2" type="ORF">Pla163_24120</name>
</gene>
<reference evidence="2 3" key="1">
    <citation type="submission" date="2019-02" db="EMBL/GenBank/DDBJ databases">
        <title>Deep-cultivation of Planctomycetes and their phenomic and genomic characterization uncovers novel biology.</title>
        <authorList>
            <person name="Wiegand S."/>
            <person name="Jogler M."/>
            <person name="Boedeker C."/>
            <person name="Pinto D."/>
            <person name="Vollmers J."/>
            <person name="Rivas-Marin E."/>
            <person name="Kohn T."/>
            <person name="Peeters S.H."/>
            <person name="Heuer A."/>
            <person name="Rast P."/>
            <person name="Oberbeckmann S."/>
            <person name="Bunk B."/>
            <person name="Jeske O."/>
            <person name="Meyerdierks A."/>
            <person name="Storesund J.E."/>
            <person name="Kallscheuer N."/>
            <person name="Luecker S."/>
            <person name="Lage O.M."/>
            <person name="Pohl T."/>
            <person name="Merkel B.J."/>
            <person name="Hornburger P."/>
            <person name="Mueller R.-W."/>
            <person name="Bruemmer F."/>
            <person name="Labrenz M."/>
            <person name="Spormann A.M."/>
            <person name="Op den Camp H."/>
            <person name="Overmann J."/>
            <person name="Amann R."/>
            <person name="Jetten M.S.M."/>
            <person name="Mascher T."/>
            <person name="Medema M.H."/>
            <person name="Devos D.P."/>
            <person name="Kaster A.-K."/>
            <person name="Ovreas L."/>
            <person name="Rohde M."/>
            <person name="Galperin M.Y."/>
            <person name="Jogler C."/>
        </authorList>
    </citation>
    <scope>NUCLEOTIDE SEQUENCE [LARGE SCALE GENOMIC DNA]</scope>
    <source>
        <strain evidence="2 3">Pla163</strain>
    </source>
</reference>
<name>A0A518D1D6_9BACT</name>
<proteinExistence type="predicted"/>
<keyword evidence="3" id="KW-1185">Reference proteome</keyword>
<dbReference type="AlphaFoldDB" id="A0A518D1D6"/>
<feature type="region of interest" description="Disordered" evidence="1">
    <location>
        <begin position="356"/>
        <end position="379"/>
    </location>
</feature>